<name>A0AAP0RVH7_LIQFO</name>
<dbReference type="EMBL" id="JBBPBK010000005">
    <property type="protein sequence ID" value="KAK9285432.1"/>
    <property type="molecule type" value="Genomic_DNA"/>
</dbReference>
<protein>
    <submittedName>
        <fullName evidence="1">Uncharacterized protein</fullName>
    </submittedName>
</protein>
<proteinExistence type="predicted"/>
<organism evidence="1 2">
    <name type="scientific">Liquidambar formosana</name>
    <name type="common">Formosan gum</name>
    <dbReference type="NCBI Taxonomy" id="63359"/>
    <lineage>
        <taxon>Eukaryota</taxon>
        <taxon>Viridiplantae</taxon>
        <taxon>Streptophyta</taxon>
        <taxon>Embryophyta</taxon>
        <taxon>Tracheophyta</taxon>
        <taxon>Spermatophyta</taxon>
        <taxon>Magnoliopsida</taxon>
        <taxon>eudicotyledons</taxon>
        <taxon>Gunneridae</taxon>
        <taxon>Pentapetalae</taxon>
        <taxon>Saxifragales</taxon>
        <taxon>Altingiaceae</taxon>
        <taxon>Liquidambar</taxon>
    </lineage>
</organism>
<keyword evidence="2" id="KW-1185">Reference proteome</keyword>
<comment type="caution">
    <text evidence="1">The sequence shown here is derived from an EMBL/GenBank/DDBJ whole genome shotgun (WGS) entry which is preliminary data.</text>
</comment>
<sequence length="111" mass="12082">MTSSFASPFSIIVLDDFVQKAEPLRSPPKMRLFTPYGPSSRRYITVTESTVYRLEPSQDLENPNASIVVGEGSSSSSKGILVEVKAKGPNVKVSEEPQLIGASVLRNLQNL</sequence>
<dbReference type="Proteomes" id="UP001415857">
    <property type="component" value="Unassembled WGS sequence"/>
</dbReference>
<accession>A0AAP0RVH7</accession>
<evidence type="ECO:0000313" key="1">
    <source>
        <dbReference type="EMBL" id="KAK9285432.1"/>
    </source>
</evidence>
<dbReference type="AlphaFoldDB" id="A0AAP0RVH7"/>
<reference evidence="1 2" key="1">
    <citation type="journal article" date="2024" name="Plant J.">
        <title>Genome sequences and population genomics reveal climatic adaptation and genomic divergence between two closely related sweetgum species.</title>
        <authorList>
            <person name="Xu W.Q."/>
            <person name="Ren C.Q."/>
            <person name="Zhang X.Y."/>
            <person name="Comes H.P."/>
            <person name="Liu X.H."/>
            <person name="Li Y.G."/>
            <person name="Kettle C.J."/>
            <person name="Jalonen R."/>
            <person name="Gaisberger H."/>
            <person name="Ma Y.Z."/>
            <person name="Qiu Y.X."/>
        </authorList>
    </citation>
    <scope>NUCLEOTIDE SEQUENCE [LARGE SCALE GENOMIC DNA]</scope>
    <source>
        <strain evidence="1">Hangzhou</strain>
    </source>
</reference>
<gene>
    <name evidence="1" type="ORF">L1049_024625</name>
</gene>
<evidence type="ECO:0000313" key="2">
    <source>
        <dbReference type="Proteomes" id="UP001415857"/>
    </source>
</evidence>